<keyword evidence="2" id="KW-0238">DNA-binding</keyword>
<dbReference type="SMART" id="SM00345">
    <property type="entry name" value="HTH_GNTR"/>
    <property type="match status" value="1"/>
</dbReference>
<organism evidence="5 6">
    <name type="scientific">Streptomyces mooreae</name>
    <dbReference type="NCBI Taxonomy" id="3075523"/>
    <lineage>
        <taxon>Bacteria</taxon>
        <taxon>Bacillati</taxon>
        <taxon>Actinomycetota</taxon>
        <taxon>Actinomycetes</taxon>
        <taxon>Kitasatosporales</taxon>
        <taxon>Streptomycetaceae</taxon>
        <taxon>Streptomyces</taxon>
    </lineage>
</organism>
<evidence type="ECO:0000256" key="3">
    <source>
        <dbReference type="ARBA" id="ARBA00023163"/>
    </source>
</evidence>
<dbReference type="SUPFAM" id="SSF46785">
    <property type="entry name" value="Winged helix' DNA-binding domain"/>
    <property type="match status" value="1"/>
</dbReference>
<dbReference type="EMBL" id="JAVRFE010000023">
    <property type="protein sequence ID" value="MDT0457757.1"/>
    <property type="molecule type" value="Genomic_DNA"/>
</dbReference>
<dbReference type="Pfam" id="PF00392">
    <property type="entry name" value="GntR"/>
    <property type="match status" value="1"/>
</dbReference>
<keyword evidence="1" id="KW-0805">Transcription regulation</keyword>
<keyword evidence="3" id="KW-0804">Transcription</keyword>
<evidence type="ECO:0000256" key="2">
    <source>
        <dbReference type="ARBA" id="ARBA00023125"/>
    </source>
</evidence>
<proteinExistence type="predicted"/>
<feature type="domain" description="HTH gntR-type" evidence="4">
    <location>
        <begin position="8"/>
        <end position="76"/>
    </location>
</feature>
<keyword evidence="6" id="KW-1185">Reference proteome</keyword>
<dbReference type="CDD" id="cd07377">
    <property type="entry name" value="WHTH_GntR"/>
    <property type="match status" value="1"/>
</dbReference>
<gene>
    <name evidence="5" type="ORF">RM550_18775</name>
</gene>
<dbReference type="InterPro" id="IPR000524">
    <property type="entry name" value="Tscrpt_reg_HTH_GntR"/>
</dbReference>
<comment type="caution">
    <text evidence="5">The sequence shown here is derived from an EMBL/GenBank/DDBJ whole genome shotgun (WGS) entry which is preliminary data.</text>
</comment>
<dbReference type="Gene3D" id="1.10.10.10">
    <property type="entry name" value="Winged helix-like DNA-binding domain superfamily/Winged helix DNA-binding domain"/>
    <property type="match status" value="1"/>
</dbReference>
<dbReference type="InterPro" id="IPR036388">
    <property type="entry name" value="WH-like_DNA-bd_sf"/>
</dbReference>
<evidence type="ECO:0000313" key="5">
    <source>
        <dbReference type="EMBL" id="MDT0457757.1"/>
    </source>
</evidence>
<dbReference type="Proteomes" id="UP001180551">
    <property type="component" value="Unassembled WGS sequence"/>
</dbReference>
<name>A0ABU2T9Y3_9ACTN</name>
<sequence>MIEFAPDRPRWRQVADVIRQRIADGTYQPGTRVPSVVEMLEEFGIATTTGQKVHRGLRSERLIYTESGMGSFVARNAAEILKEAARSSDDS</sequence>
<evidence type="ECO:0000313" key="6">
    <source>
        <dbReference type="Proteomes" id="UP001180551"/>
    </source>
</evidence>
<accession>A0ABU2T9Y3</accession>
<dbReference type="RefSeq" id="WP_311624871.1">
    <property type="nucleotide sequence ID" value="NZ_JAVRFE010000023.1"/>
</dbReference>
<dbReference type="PANTHER" id="PTHR38445">
    <property type="entry name" value="HTH-TYPE TRANSCRIPTIONAL REPRESSOR YTRA"/>
    <property type="match status" value="1"/>
</dbReference>
<dbReference type="PANTHER" id="PTHR38445:SF9">
    <property type="entry name" value="HTH-TYPE TRANSCRIPTIONAL REPRESSOR YTRA"/>
    <property type="match status" value="1"/>
</dbReference>
<dbReference type="PROSITE" id="PS50949">
    <property type="entry name" value="HTH_GNTR"/>
    <property type="match status" value="1"/>
</dbReference>
<evidence type="ECO:0000256" key="1">
    <source>
        <dbReference type="ARBA" id="ARBA00023015"/>
    </source>
</evidence>
<dbReference type="InterPro" id="IPR036390">
    <property type="entry name" value="WH_DNA-bd_sf"/>
</dbReference>
<protein>
    <submittedName>
        <fullName evidence="5">GntR family transcriptional regulator</fullName>
    </submittedName>
</protein>
<evidence type="ECO:0000259" key="4">
    <source>
        <dbReference type="PROSITE" id="PS50949"/>
    </source>
</evidence>
<reference evidence="5" key="1">
    <citation type="submission" date="2024-05" db="EMBL/GenBank/DDBJ databases">
        <title>30 novel species of actinomycetes from the DSMZ collection.</title>
        <authorList>
            <person name="Nouioui I."/>
        </authorList>
    </citation>
    <scope>NUCLEOTIDE SEQUENCE</scope>
    <source>
        <strain evidence="5">DSM 41527</strain>
    </source>
</reference>